<feature type="compositionally biased region" description="Polar residues" evidence="6">
    <location>
        <begin position="242"/>
        <end position="277"/>
    </location>
</feature>
<dbReference type="GO" id="GO:0046983">
    <property type="term" value="F:protein dimerization activity"/>
    <property type="evidence" value="ECO:0007669"/>
    <property type="project" value="InterPro"/>
</dbReference>
<keyword evidence="2" id="KW-0805">Transcription regulation</keyword>
<keyword evidence="5" id="KW-0539">Nucleus</keyword>
<dbReference type="SMART" id="SM00432">
    <property type="entry name" value="MADS"/>
    <property type="match status" value="1"/>
</dbReference>
<dbReference type="PRINTS" id="PR00404">
    <property type="entry name" value="MADSDOMAIN"/>
</dbReference>
<dbReference type="PROSITE" id="PS50066">
    <property type="entry name" value="MADS_BOX_2"/>
    <property type="match status" value="1"/>
</dbReference>
<evidence type="ECO:0000256" key="3">
    <source>
        <dbReference type="ARBA" id="ARBA00023125"/>
    </source>
</evidence>
<evidence type="ECO:0000256" key="6">
    <source>
        <dbReference type="SAM" id="MobiDB-lite"/>
    </source>
</evidence>
<feature type="compositionally biased region" description="Polar residues" evidence="6">
    <location>
        <begin position="192"/>
        <end position="212"/>
    </location>
</feature>
<evidence type="ECO:0000313" key="10">
    <source>
        <dbReference type="WBParaSite" id="ECPE_0001369301-mRNA-1"/>
    </source>
</evidence>
<dbReference type="InterPro" id="IPR033897">
    <property type="entry name" value="SRF-like_MADS-box"/>
</dbReference>
<dbReference type="GO" id="GO:0045944">
    <property type="term" value="P:positive regulation of transcription by RNA polymerase II"/>
    <property type="evidence" value="ECO:0007669"/>
    <property type="project" value="InterPro"/>
</dbReference>
<keyword evidence="4" id="KW-0804">Transcription</keyword>
<feature type="region of interest" description="Disordered" evidence="6">
    <location>
        <begin position="163"/>
        <end position="317"/>
    </location>
</feature>
<dbReference type="Gene3D" id="3.40.1810.10">
    <property type="entry name" value="Transcription factor, MADS-box"/>
    <property type="match status" value="1"/>
</dbReference>
<evidence type="ECO:0000313" key="9">
    <source>
        <dbReference type="Proteomes" id="UP000272942"/>
    </source>
</evidence>
<dbReference type="GO" id="GO:0005634">
    <property type="term" value="C:nucleus"/>
    <property type="evidence" value="ECO:0007669"/>
    <property type="project" value="UniProtKB-SubCell"/>
</dbReference>
<evidence type="ECO:0000256" key="4">
    <source>
        <dbReference type="ARBA" id="ARBA00023163"/>
    </source>
</evidence>
<dbReference type="InterPro" id="IPR036879">
    <property type="entry name" value="TF_MADSbox_sf"/>
</dbReference>
<dbReference type="GO" id="GO:0000987">
    <property type="term" value="F:cis-regulatory region sequence-specific DNA binding"/>
    <property type="evidence" value="ECO:0007669"/>
    <property type="project" value="InterPro"/>
</dbReference>
<comment type="subcellular location">
    <subcellularLocation>
        <location evidence="1">Nucleus</location>
    </subcellularLocation>
</comment>
<protein>
    <submittedName>
        <fullName evidence="10">MADS-box domain-containing protein</fullName>
    </submittedName>
</protein>
<dbReference type="GO" id="GO:0000981">
    <property type="term" value="F:DNA-binding transcription factor activity, RNA polymerase II-specific"/>
    <property type="evidence" value="ECO:0007669"/>
    <property type="project" value="InterPro"/>
</dbReference>
<dbReference type="CDD" id="cd00266">
    <property type="entry name" value="MADS_SRF_like"/>
    <property type="match status" value="1"/>
</dbReference>
<evidence type="ECO:0000256" key="2">
    <source>
        <dbReference type="ARBA" id="ARBA00023015"/>
    </source>
</evidence>
<feature type="compositionally biased region" description="Polar residues" evidence="6">
    <location>
        <begin position="173"/>
        <end position="182"/>
    </location>
</feature>
<dbReference type="WBParaSite" id="ECPE_0001369301-mRNA-1">
    <property type="protein sequence ID" value="ECPE_0001369301-mRNA-1"/>
    <property type="gene ID" value="ECPE_0001369301"/>
</dbReference>
<feature type="compositionally biased region" description="Polar residues" evidence="6">
    <location>
        <begin position="290"/>
        <end position="317"/>
    </location>
</feature>
<dbReference type="EMBL" id="UZAN01055603">
    <property type="protein sequence ID" value="VDP90925.1"/>
    <property type="molecule type" value="Genomic_DNA"/>
</dbReference>
<keyword evidence="3" id="KW-0238">DNA-binding</keyword>
<feature type="region of interest" description="Disordered" evidence="6">
    <location>
        <begin position="55"/>
        <end position="84"/>
    </location>
</feature>
<evidence type="ECO:0000313" key="8">
    <source>
        <dbReference type="EMBL" id="VDP90925.1"/>
    </source>
</evidence>
<reference evidence="8 9" key="2">
    <citation type="submission" date="2018-11" db="EMBL/GenBank/DDBJ databases">
        <authorList>
            <consortium name="Pathogen Informatics"/>
        </authorList>
    </citation>
    <scope>NUCLEOTIDE SEQUENCE [LARGE SCALE GENOMIC DNA]</scope>
    <source>
        <strain evidence="8 9">Egypt</strain>
    </source>
</reference>
<reference evidence="10" key="1">
    <citation type="submission" date="2016-06" db="UniProtKB">
        <authorList>
            <consortium name="WormBaseParasite"/>
        </authorList>
    </citation>
    <scope>IDENTIFICATION</scope>
</reference>
<feature type="domain" description="MADS-box" evidence="7">
    <location>
        <begin position="82"/>
        <end position="142"/>
    </location>
</feature>
<accession>A0A183B368</accession>
<dbReference type="OrthoDB" id="2284405at2759"/>
<dbReference type="AlphaFoldDB" id="A0A183B368"/>
<dbReference type="Proteomes" id="UP000272942">
    <property type="component" value="Unassembled WGS sequence"/>
</dbReference>
<dbReference type="SUPFAM" id="SSF55455">
    <property type="entry name" value="SRF-like"/>
    <property type="match status" value="1"/>
</dbReference>
<proteinExistence type="predicted"/>
<organism evidence="10">
    <name type="scientific">Echinostoma caproni</name>
    <dbReference type="NCBI Taxonomy" id="27848"/>
    <lineage>
        <taxon>Eukaryota</taxon>
        <taxon>Metazoa</taxon>
        <taxon>Spiralia</taxon>
        <taxon>Lophotrochozoa</taxon>
        <taxon>Platyhelminthes</taxon>
        <taxon>Trematoda</taxon>
        <taxon>Digenea</taxon>
        <taxon>Plagiorchiida</taxon>
        <taxon>Echinostomata</taxon>
        <taxon>Echinostomatoidea</taxon>
        <taxon>Echinostomatidae</taxon>
        <taxon>Echinostoma</taxon>
    </lineage>
</organism>
<dbReference type="PANTHER" id="PTHR48019">
    <property type="entry name" value="SERUM RESPONSE FACTOR HOMOLOG"/>
    <property type="match status" value="1"/>
</dbReference>
<sequence>MAYQSRELLQFINHTTEDVDCEFSEDGDIVLLSENGHDTNHILPESNRCRKRTHTQAFQPDANSPEIACSPEGGRGSKKMTRGKQKIPIEFIHDRARRYSTFSKRKTGLMKKASELAQLTGAQVLLLIASETKHVYTFATGLLKDIVNLDSGKELIETCLMGPRRNAEDEPTANKQSKSTSAVGVETDDNIETPNFATGLTAEATDQGNQQPEPVYGPLSDLSEHEQLPYNTNTDDYVATDLHSSSGFSPVRQANSTGVQSAPDTTRSSPATVANDVNNDDSPDRDNENGDSPSASSNTPVTEKNPENNCINSKSSASNPITNSLTGILINNSTTNSIDPVQLVLLSHLNQAPIIVKSDAPVVLGGCTVTEPTVSNIANTSFSNGSNQLRSQTPVCVTSTSCTVPPLHRRTLLPKKFG</sequence>
<dbReference type="FunFam" id="3.40.1810.10:FF:000002">
    <property type="entry name" value="Serum response factor b"/>
    <property type="match status" value="1"/>
</dbReference>
<evidence type="ECO:0000259" key="7">
    <source>
        <dbReference type="PROSITE" id="PS50066"/>
    </source>
</evidence>
<dbReference type="Pfam" id="PF00319">
    <property type="entry name" value="SRF-TF"/>
    <property type="match status" value="1"/>
</dbReference>
<evidence type="ECO:0000256" key="1">
    <source>
        <dbReference type="ARBA" id="ARBA00004123"/>
    </source>
</evidence>
<gene>
    <name evidence="8" type="ORF">ECPE_LOCUS13653</name>
</gene>
<dbReference type="InterPro" id="IPR050142">
    <property type="entry name" value="MADS-box/MEF2_TF"/>
</dbReference>
<dbReference type="InterPro" id="IPR002100">
    <property type="entry name" value="TF_MADSbox"/>
</dbReference>
<evidence type="ECO:0000256" key="5">
    <source>
        <dbReference type="ARBA" id="ARBA00023242"/>
    </source>
</evidence>
<name>A0A183B368_9TREM</name>
<keyword evidence="9" id="KW-1185">Reference proteome</keyword>